<evidence type="ECO:0000313" key="1">
    <source>
        <dbReference type="EMBL" id="KAJ8873804.1"/>
    </source>
</evidence>
<evidence type="ECO:0000313" key="2">
    <source>
        <dbReference type="Proteomes" id="UP001159363"/>
    </source>
</evidence>
<dbReference type="EMBL" id="JARBHB010000010">
    <property type="protein sequence ID" value="KAJ8873804.1"/>
    <property type="molecule type" value="Genomic_DNA"/>
</dbReference>
<comment type="caution">
    <text evidence="1">The sequence shown here is derived from an EMBL/GenBank/DDBJ whole genome shotgun (WGS) entry which is preliminary data.</text>
</comment>
<proteinExistence type="predicted"/>
<dbReference type="Gene3D" id="3.90.79.10">
    <property type="entry name" value="Nucleoside Triphosphate Pyrophosphohydrolase"/>
    <property type="match status" value="1"/>
</dbReference>
<sequence length="55" mass="6409">MKCEYKSDGPTKEHRTIEVIEISIEEAKQYLCSSNVCSPPVLLFGLSWFFQNKQR</sequence>
<dbReference type="Proteomes" id="UP001159363">
    <property type="component" value="Chromosome 9"/>
</dbReference>
<accession>A0ABQ9GP73</accession>
<reference evidence="1 2" key="1">
    <citation type="submission" date="2023-02" db="EMBL/GenBank/DDBJ databases">
        <title>LHISI_Scaffold_Assembly.</title>
        <authorList>
            <person name="Stuart O.P."/>
            <person name="Cleave R."/>
            <person name="Magrath M.J.L."/>
            <person name="Mikheyev A.S."/>
        </authorList>
    </citation>
    <scope>NUCLEOTIDE SEQUENCE [LARGE SCALE GENOMIC DNA]</scope>
    <source>
        <strain evidence="1">Daus_M_001</strain>
        <tissue evidence="1">Leg muscle</tissue>
    </source>
</reference>
<keyword evidence="2" id="KW-1185">Reference proteome</keyword>
<gene>
    <name evidence="1" type="ORF">PR048_024639</name>
</gene>
<protein>
    <submittedName>
        <fullName evidence="1">Uncharacterized protein</fullName>
    </submittedName>
</protein>
<organism evidence="1 2">
    <name type="scientific">Dryococelus australis</name>
    <dbReference type="NCBI Taxonomy" id="614101"/>
    <lineage>
        <taxon>Eukaryota</taxon>
        <taxon>Metazoa</taxon>
        <taxon>Ecdysozoa</taxon>
        <taxon>Arthropoda</taxon>
        <taxon>Hexapoda</taxon>
        <taxon>Insecta</taxon>
        <taxon>Pterygota</taxon>
        <taxon>Neoptera</taxon>
        <taxon>Polyneoptera</taxon>
        <taxon>Phasmatodea</taxon>
        <taxon>Verophasmatodea</taxon>
        <taxon>Anareolatae</taxon>
        <taxon>Phasmatidae</taxon>
        <taxon>Eurycanthinae</taxon>
        <taxon>Dryococelus</taxon>
    </lineage>
</organism>
<name>A0ABQ9GP73_9NEOP</name>